<proteinExistence type="predicted"/>
<dbReference type="SUPFAM" id="SSF54373">
    <property type="entry name" value="FAD-linked reductases, C-terminal domain"/>
    <property type="match status" value="1"/>
</dbReference>
<dbReference type="Pfam" id="PF01266">
    <property type="entry name" value="DAO"/>
    <property type="match status" value="1"/>
</dbReference>
<evidence type="ECO:0000313" key="4">
    <source>
        <dbReference type="Proteomes" id="UP000249165"/>
    </source>
</evidence>
<keyword evidence="4" id="KW-1185">Reference proteome</keyword>
<sequence>MTSIDVTVRGAGIFGLSIAWTCVQAGARVRVVDPFGPGMGSSGGLVGALAPHVPENWNAKKQIQLESLLMARSFWAGIEAAGGVSPDYARSGRLQPVQDDRALDLARTRSETARALWQHHATWDLIRAEIAGPWAPVTPSGWLIRDTLSARLSPRRAAAALVAALNARGVDITSDAPDEGQVLHATGWHGLRALSQDLGKAVGAGVKGQSLLLRHDAGDAPQIFAGGLHIVPHHDGTVAIGSTSERDFDDPAGCDAQCDDLHARALAVLPVLRGAEVVERWAGVRPRAKSRAPMLGPWPDRPGHYIANGGFKIGFGMAPRVARIMATLLLERRDIIPDGFRVSDSL</sequence>
<evidence type="ECO:0000259" key="2">
    <source>
        <dbReference type="Pfam" id="PF01266"/>
    </source>
</evidence>
<dbReference type="AlphaFoldDB" id="A0A327YK02"/>
<evidence type="ECO:0000256" key="1">
    <source>
        <dbReference type="ARBA" id="ARBA00023002"/>
    </source>
</evidence>
<keyword evidence="1" id="KW-0560">Oxidoreductase</keyword>
<dbReference type="Gene3D" id="3.50.50.60">
    <property type="entry name" value="FAD/NAD(P)-binding domain"/>
    <property type="match status" value="2"/>
</dbReference>
<dbReference type="PANTHER" id="PTHR13847">
    <property type="entry name" value="SARCOSINE DEHYDROGENASE-RELATED"/>
    <property type="match status" value="1"/>
</dbReference>
<comment type="caution">
    <text evidence="3">The sequence shown here is derived from an EMBL/GenBank/DDBJ whole genome shotgun (WGS) entry which is preliminary data.</text>
</comment>
<feature type="domain" description="FAD dependent oxidoreductase" evidence="2">
    <location>
        <begin position="5"/>
        <end position="327"/>
    </location>
</feature>
<dbReference type="InterPro" id="IPR006076">
    <property type="entry name" value="FAD-dep_OxRdtase"/>
</dbReference>
<name>A0A327YK02_9RHOB</name>
<dbReference type="SUPFAM" id="SSF51905">
    <property type="entry name" value="FAD/NAD(P)-binding domain"/>
    <property type="match status" value="1"/>
</dbReference>
<dbReference type="GO" id="GO:0005737">
    <property type="term" value="C:cytoplasm"/>
    <property type="evidence" value="ECO:0007669"/>
    <property type="project" value="TreeGrafter"/>
</dbReference>
<dbReference type="RefSeq" id="WP_009505206.1">
    <property type="nucleotide sequence ID" value="NZ_LIGK01000006.1"/>
</dbReference>
<dbReference type="EMBL" id="QLMG01000005">
    <property type="protein sequence ID" value="RAK20841.1"/>
    <property type="molecule type" value="Genomic_DNA"/>
</dbReference>
<dbReference type="Gene3D" id="3.30.9.10">
    <property type="entry name" value="D-Amino Acid Oxidase, subunit A, domain 2"/>
    <property type="match status" value="2"/>
</dbReference>
<reference evidence="3 4" key="1">
    <citation type="submission" date="2018-06" db="EMBL/GenBank/DDBJ databases">
        <title>Genomic Encyclopedia of Archaeal and Bacterial Type Strains, Phase II (KMG-II): from individual species to whole genera.</title>
        <authorList>
            <person name="Goeker M."/>
        </authorList>
    </citation>
    <scope>NUCLEOTIDE SEQUENCE [LARGE SCALE GENOMIC DNA]</scope>
    <source>
        <strain evidence="3 4">DSM 22011</strain>
    </source>
</reference>
<dbReference type="PANTHER" id="PTHR13847:SF289">
    <property type="entry name" value="GLYCINE OXIDASE"/>
    <property type="match status" value="1"/>
</dbReference>
<dbReference type="GO" id="GO:0016491">
    <property type="term" value="F:oxidoreductase activity"/>
    <property type="evidence" value="ECO:0007669"/>
    <property type="project" value="UniProtKB-KW"/>
</dbReference>
<evidence type="ECO:0000313" key="3">
    <source>
        <dbReference type="EMBL" id="RAK20841.1"/>
    </source>
</evidence>
<organism evidence="3 4">
    <name type="scientific">Salipiger aestuarii</name>
    <dbReference type="NCBI Taxonomy" id="568098"/>
    <lineage>
        <taxon>Bacteria</taxon>
        <taxon>Pseudomonadati</taxon>
        <taxon>Pseudomonadota</taxon>
        <taxon>Alphaproteobacteria</taxon>
        <taxon>Rhodobacterales</taxon>
        <taxon>Roseobacteraceae</taxon>
        <taxon>Salipiger</taxon>
    </lineage>
</organism>
<protein>
    <submittedName>
        <fullName evidence="3">Glycine/D-amino acid oxidase-like deaminating enzyme</fullName>
    </submittedName>
</protein>
<dbReference type="Proteomes" id="UP000249165">
    <property type="component" value="Unassembled WGS sequence"/>
</dbReference>
<dbReference type="OrthoDB" id="7818064at2"/>
<gene>
    <name evidence="3" type="ORF">ATI53_100590</name>
</gene>
<accession>A0A327YK02</accession>
<dbReference type="InterPro" id="IPR036188">
    <property type="entry name" value="FAD/NAD-bd_sf"/>
</dbReference>